<gene>
    <name evidence="1" type="ORF">OB2597_04695</name>
</gene>
<dbReference type="AlphaFoldDB" id="A3TSC4"/>
<sequence>MHGLTVEGSVRVEDLAPRGMITLRGDLSDATVSDALARAAGLAVPDRRGIAVEGEKRLAWMSPDEALLILPRARLAATLAGLTETLASSHALAADMSDARALLRLTGEDAALREVLARLAPVDMATFATGEIRRTRLAQVACAFWMPAPGTVEVICFRSVARYAFDLLAQAAASPRIS</sequence>
<dbReference type="Proteomes" id="UP000004318">
    <property type="component" value="Unassembled WGS sequence"/>
</dbReference>
<evidence type="ECO:0000313" key="2">
    <source>
        <dbReference type="Proteomes" id="UP000004318"/>
    </source>
</evidence>
<evidence type="ECO:0000313" key="1">
    <source>
        <dbReference type="EMBL" id="EAQ04551.1"/>
    </source>
</evidence>
<dbReference type="SUPFAM" id="SSF103025">
    <property type="entry name" value="Folate-binding domain"/>
    <property type="match status" value="1"/>
</dbReference>
<dbReference type="InterPro" id="IPR027266">
    <property type="entry name" value="TrmE/GcvT-like"/>
</dbReference>
<dbReference type="eggNOG" id="COG4583">
    <property type="taxonomic scope" value="Bacteria"/>
</dbReference>
<dbReference type="InterPro" id="IPR007375">
    <property type="entry name" value="SoxG"/>
</dbReference>
<dbReference type="HOGENOM" id="CLU_114076_0_0_5"/>
<dbReference type="Gene3D" id="3.30.1360.120">
    <property type="entry name" value="Probable tRNA modification gtpase trme, domain 1"/>
    <property type="match status" value="1"/>
</dbReference>
<dbReference type="Gene3D" id="3.30.70.1520">
    <property type="entry name" value="Heterotetrameric sarcosine oxidase"/>
    <property type="match status" value="1"/>
</dbReference>
<name>A3TSC4_PSEBH</name>
<accession>A3TSC4</accession>
<comment type="caution">
    <text evidence="1">The sequence shown here is derived from an EMBL/GenBank/DDBJ whole genome shotgun (WGS) entry which is preliminary data.</text>
</comment>
<protein>
    <submittedName>
        <fullName evidence="1">Sarcosine oxidase, gamma subunit family protein</fullName>
    </submittedName>
</protein>
<reference evidence="1 2" key="1">
    <citation type="journal article" date="2010" name="J. Bacteriol.">
        <title>Genome sequences of Oceanicola granulosus HTCC2516(T) and Oceanicola batsensis HTCC2597(TDelta).</title>
        <authorList>
            <person name="Thrash J.C."/>
            <person name="Cho J.C."/>
            <person name="Vergin K.L."/>
            <person name="Giovannoni S.J."/>
        </authorList>
    </citation>
    <scope>NUCLEOTIDE SEQUENCE [LARGE SCALE GENOMIC DNA]</scope>
    <source>
        <strain evidence="2">ATCC BAA-863 / DSM 15984 / KCTC 12145 / HTCC2597</strain>
    </source>
</reference>
<organism evidence="1 2">
    <name type="scientific">Pseudooceanicola batsensis (strain ATCC BAA-863 / DSM 15984 / KCTC 12145 / HTCC2597)</name>
    <name type="common">Oceanicola batsensis</name>
    <dbReference type="NCBI Taxonomy" id="252305"/>
    <lineage>
        <taxon>Bacteria</taxon>
        <taxon>Pseudomonadati</taxon>
        <taxon>Pseudomonadota</taxon>
        <taxon>Alphaproteobacteria</taxon>
        <taxon>Rhodobacterales</taxon>
        <taxon>Paracoccaceae</taxon>
        <taxon>Pseudooceanicola</taxon>
    </lineage>
</organism>
<dbReference type="Pfam" id="PF04268">
    <property type="entry name" value="SoxG"/>
    <property type="match status" value="1"/>
</dbReference>
<proteinExistence type="predicted"/>
<keyword evidence="2" id="KW-1185">Reference proteome</keyword>
<dbReference type="STRING" id="252305.OB2597_04695"/>
<dbReference type="EMBL" id="AAMO01000001">
    <property type="protein sequence ID" value="EAQ04551.1"/>
    <property type="molecule type" value="Genomic_DNA"/>
</dbReference>